<gene>
    <name evidence="2" type="ORF">Aud_008923</name>
</gene>
<reference evidence="2" key="1">
    <citation type="journal article" date="2015" name="Genome Announc.">
        <title>Draft Genome Sequence of the Pathogenic Filamentous Fungus Aspergillus udagawae Strain IFM 46973T.</title>
        <authorList>
            <person name="Kusuya Y."/>
            <person name="Takahashi-Nakaguchi A."/>
            <person name="Takahashi H."/>
            <person name="Yaguchi T."/>
        </authorList>
    </citation>
    <scope>NUCLEOTIDE SEQUENCE</scope>
    <source>
        <strain evidence="2">IFM 46973</strain>
    </source>
</reference>
<evidence type="ECO:0000313" key="2">
    <source>
        <dbReference type="EMBL" id="GIC92457.1"/>
    </source>
</evidence>
<evidence type="ECO:0000256" key="1">
    <source>
        <dbReference type="SAM" id="MobiDB-lite"/>
    </source>
</evidence>
<organism evidence="2 3">
    <name type="scientific">Aspergillus udagawae</name>
    <dbReference type="NCBI Taxonomy" id="91492"/>
    <lineage>
        <taxon>Eukaryota</taxon>
        <taxon>Fungi</taxon>
        <taxon>Dikarya</taxon>
        <taxon>Ascomycota</taxon>
        <taxon>Pezizomycotina</taxon>
        <taxon>Eurotiomycetes</taxon>
        <taxon>Eurotiomycetidae</taxon>
        <taxon>Eurotiales</taxon>
        <taxon>Aspergillaceae</taxon>
        <taxon>Aspergillus</taxon>
        <taxon>Aspergillus subgen. Fumigati</taxon>
    </lineage>
</organism>
<dbReference type="RefSeq" id="XP_043149723.1">
    <property type="nucleotide sequence ID" value="XM_043293788.1"/>
</dbReference>
<sequence length="170" mass="19460">MSEAPLRQRMLKFNNWVEIAILSTLDKKTQDEYWEMRQALHEDPNPKARSLPVKELSRADVERIFKSECSAVMGPLALKTHLRLSRYGFSMDGRALNGMFSMDRGLPLRQNNGFVNRTEDRIEGGFIAMSNITGRARIQSIVTHCKRTSRENGKGTWEEPRTSCGDTCEH</sequence>
<comment type="caution">
    <text evidence="2">The sequence shown here is derived from an EMBL/GenBank/DDBJ whole genome shotgun (WGS) entry which is preliminary data.</text>
</comment>
<protein>
    <submittedName>
        <fullName evidence="2">Uncharacterized protein</fullName>
    </submittedName>
</protein>
<name>A0A8E0V0C7_9EURO</name>
<dbReference type="Proteomes" id="UP000036893">
    <property type="component" value="Unassembled WGS sequence"/>
</dbReference>
<accession>A0A8E0V0C7</accession>
<evidence type="ECO:0000313" key="3">
    <source>
        <dbReference type="Proteomes" id="UP000036893"/>
    </source>
</evidence>
<proteinExistence type="predicted"/>
<feature type="region of interest" description="Disordered" evidence="1">
    <location>
        <begin position="148"/>
        <end position="170"/>
    </location>
</feature>
<reference evidence="2" key="2">
    <citation type="submission" date="2021-01" db="EMBL/GenBank/DDBJ databases">
        <title>Pan-genome distribution and transcriptional activeness of fungal secondary metabolism genes in Aspergillus section Fumigati.</title>
        <authorList>
            <person name="Takahashi H."/>
            <person name="Umemura M."/>
            <person name="Ninomiya A."/>
            <person name="Kusuya Y."/>
            <person name="Urayama S."/>
            <person name="Shimizu M."/>
            <person name="Watanabe A."/>
            <person name="Kamei K."/>
            <person name="Yaguchi T."/>
            <person name="Hagiwara D."/>
        </authorList>
    </citation>
    <scope>NUCLEOTIDE SEQUENCE</scope>
    <source>
        <strain evidence="2">IFM 46973</strain>
    </source>
</reference>
<dbReference type="GeneID" id="66996400"/>
<dbReference type="EMBL" id="BBXM02000007">
    <property type="protein sequence ID" value="GIC92457.1"/>
    <property type="molecule type" value="Genomic_DNA"/>
</dbReference>
<dbReference type="AlphaFoldDB" id="A0A8E0V0C7"/>